<dbReference type="InterPro" id="IPR058483">
    <property type="entry name" value="DUF8170"/>
</dbReference>
<feature type="compositionally biased region" description="Acidic residues" evidence="1">
    <location>
        <begin position="1"/>
        <end position="29"/>
    </location>
</feature>
<comment type="caution">
    <text evidence="2">The sequence shown here is derived from an EMBL/GenBank/DDBJ whole genome shotgun (WGS) entry which is preliminary data.</text>
</comment>
<feature type="compositionally biased region" description="Basic and acidic residues" evidence="1">
    <location>
        <begin position="30"/>
        <end position="44"/>
    </location>
</feature>
<evidence type="ECO:0000256" key="1">
    <source>
        <dbReference type="SAM" id="MobiDB-lite"/>
    </source>
</evidence>
<dbReference type="Proteomes" id="UP000011625">
    <property type="component" value="Unassembled WGS sequence"/>
</dbReference>
<dbReference type="OrthoDB" id="275495at2157"/>
<accession>M0N9L7</accession>
<evidence type="ECO:0000313" key="2">
    <source>
        <dbReference type="EMBL" id="EMA54647.1"/>
    </source>
</evidence>
<sequence length="205" mass="23414">MPTEEDPEDPDERDDYIDYIDDIDPETLTDDDRLAPTPEQHEQLKNGLHGDQLKQIKRADRRYLVIGRGDGDAGDRRLRVCALLDDRIAATAFRLEDFGFTADELALWAPAFDILSEMATQIVGVLEDYDGGHVWELGFLYHYQTHVRNSLWLLKRLYSTQEEMRERYDNGMAASHLAALEEAVGNRVILWEDPADLPDAVEAVP</sequence>
<dbReference type="RefSeq" id="WP_005040852.1">
    <property type="nucleotide sequence ID" value="NZ_AOME01000026.1"/>
</dbReference>
<organism evidence="2 3">
    <name type="scientific">Halococcus salifodinae DSM 8989</name>
    <dbReference type="NCBI Taxonomy" id="1227456"/>
    <lineage>
        <taxon>Archaea</taxon>
        <taxon>Methanobacteriati</taxon>
        <taxon>Methanobacteriota</taxon>
        <taxon>Stenosarchaea group</taxon>
        <taxon>Halobacteria</taxon>
        <taxon>Halobacteriales</taxon>
        <taxon>Halococcaceae</taxon>
        <taxon>Halococcus</taxon>
    </lineage>
</organism>
<proteinExistence type="predicted"/>
<dbReference type="EMBL" id="AOME01000026">
    <property type="protein sequence ID" value="EMA54647.1"/>
    <property type="molecule type" value="Genomic_DNA"/>
</dbReference>
<evidence type="ECO:0000313" key="3">
    <source>
        <dbReference type="Proteomes" id="UP000011625"/>
    </source>
</evidence>
<protein>
    <submittedName>
        <fullName evidence="2">Uncharacterized protein</fullName>
    </submittedName>
</protein>
<dbReference type="PATRIC" id="fig|1227456.3.peg.1041"/>
<reference evidence="2 3" key="1">
    <citation type="journal article" date="2014" name="PLoS Genet.">
        <title>Phylogenetically driven sequencing of extremely halophilic archaea reveals strategies for static and dynamic osmo-response.</title>
        <authorList>
            <person name="Becker E.A."/>
            <person name="Seitzer P.M."/>
            <person name="Tritt A."/>
            <person name="Larsen D."/>
            <person name="Krusor M."/>
            <person name="Yao A.I."/>
            <person name="Wu D."/>
            <person name="Madern D."/>
            <person name="Eisen J.A."/>
            <person name="Darling A.E."/>
            <person name="Facciotti M.T."/>
        </authorList>
    </citation>
    <scope>NUCLEOTIDE SEQUENCE [LARGE SCALE GENOMIC DNA]</scope>
    <source>
        <strain evidence="2 3">DSM 8989</strain>
    </source>
</reference>
<gene>
    <name evidence="2" type="ORF">C450_05115</name>
</gene>
<feature type="region of interest" description="Disordered" evidence="1">
    <location>
        <begin position="1"/>
        <end position="48"/>
    </location>
</feature>
<dbReference type="Pfam" id="PF26508">
    <property type="entry name" value="DUF8170"/>
    <property type="match status" value="1"/>
</dbReference>
<name>M0N9L7_9EURY</name>
<keyword evidence="3" id="KW-1185">Reference proteome</keyword>
<dbReference type="AlphaFoldDB" id="M0N9L7"/>